<keyword evidence="3 9" id="KW-0347">Helicase</keyword>
<evidence type="ECO:0000256" key="3">
    <source>
        <dbReference type="ARBA" id="ARBA00022806"/>
    </source>
</evidence>
<dbReference type="Gene3D" id="3.40.50.300">
    <property type="entry name" value="P-loop containing nucleotide triphosphate hydrolases"/>
    <property type="match status" value="3"/>
</dbReference>
<keyword evidence="5" id="KW-0413">Isomerase</keyword>
<comment type="catalytic activity">
    <reaction evidence="8">
        <text>ATP + H2O = ADP + phosphate + H(+)</text>
        <dbReference type="Rhea" id="RHEA:13065"/>
        <dbReference type="ChEBI" id="CHEBI:15377"/>
        <dbReference type="ChEBI" id="CHEBI:15378"/>
        <dbReference type="ChEBI" id="CHEBI:30616"/>
        <dbReference type="ChEBI" id="CHEBI:43474"/>
        <dbReference type="ChEBI" id="CHEBI:456216"/>
        <dbReference type="EC" id="5.6.2.4"/>
    </reaction>
</comment>
<dbReference type="PANTHER" id="PTHR11070">
    <property type="entry name" value="UVRD / RECB / PCRA DNA HELICASE FAMILY MEMBER"/>
    <property type="match status" value="1"/>
</dbReference>
<feature type="binding site" evidence="9">
    <location>
        <begin position="11"/>
        <end position="18"/>
    </location>
    <ligand>
        <name>ATP</name>
        <dbReference type="ChEBI" id="CHEBI:30616"/>
    </ligand>
</feature>
<dbReference type="EMBL" id="JAVRHU010000001">
    <property type="protein sequence ID" value="MDT0620343.1"/>
    <property type="molecule type" value="Genomic_DNA"/>
</dbReference>
<evidence type="ECO:0000313" key="12">
    <source>
        <dbReference type="EMBL" id="MDT0620343.1"/>
    </source>
</evidence>
<name>A0ABU3BDK2_9FLAO</name>
<accession>A0ABU3BDK2</accession>
<feature type="domain" description="UvrD-like helicase ATP-binding" evidence="10">
    <location>
        <begin position="1"/>
        <end position="470"/>
    </location>
</feature>
<dbReference type="Gene3D" id="1.10.3170.10">
    <property type="entry name" value="Recbcd, chain B, domain 2"/>
    <property type="match status" value="1"/>
</dbReference>
<dbReference type="Proteomes" id="UP001250662">
    <property type="component" value="Unassembled WGS sequence"/>
</dbReference>
<dbReference type="Pfam" id="PF00580">
    <property type="entry name" value="UvrD-helicase"/>
    <property type="match status" value="1"/>
</dbReference>
<dbReference type="Pfam" id="PF13361">
    <property type="entry name" value="UvrD_C"/>
    <property type="match status" value="2"/>
</dbReference>
<gene>
    <name evidence="12" type="ORF">RM520_01825</name>
</gene>
<dbReference type="SUPFAM" id="SSF52540">
    <property type="entry name" value="P-loop containing nucleoside triphosphate hydrolases"/>
    <property type="match status" value="1"/>
</dbReference>
<dbReference type="InterPro" id="IPR014017">
    <property type="entry name" value="DNA_helicase_UvrD-like_C"/>
</dbReference>
<evidence type="ECO:0000259" key="11">
    <source>
        <dbReference type="PROSITE" id="PS51217"/>
    </source>
</evidence>
<evidence type="ECO:0000256" key="4">
    <source>
        <dbReference type="ARBA" id="ARBA00022840"/>
    </source>
</evidence>
<reference evidence="12 13" key="1">
    <citation type="submission" date="2023-09" db="EMBL/GenBank/DDBJ databases">
        <authorList>
            <person name="Rey-Velasco X."/>
        </authorList>
    </citation>
    <scope>NUCLEOTIDE SEQUENCE [LARGE SCALE GENOMIC DNA]</scope>
    <source>
        <strain evidence="12 13">P007</strain>
    </source>
</reference>
<comment type="catalytic activity">
    <reaction evidence="6">
        <text>Couples ATP hydrolysis with the unwinding of duplex DNA by translocating in the 3'-5' direction.</text>
        <dbReference type="EC" id="5.6.2.4"/>
    </reaction>
</comment>
<evidence type="ECO:0000256" key="1">
    <source>
        <dbReference type="ARBA" id="ARBA00022741"/>
    </source>
</evidence>
<keyword evidence="2 9" id="KW-0378">Hydrolase</keyword>
<sequence>MSNVGFKIYNASAGSGKTYQLTKNYLTQILAPKSKLKYAQLLALTFTNKAVGEMKERILQSLHEFSMDNLPKSSQSLFEDIKNHLNFNSEQLRQKSQNTLKELLHNYAFFEISTIDKFNHKIIRTFARDLKIAQNFEVELDTDSLLNQAVARVLNQAGSNKELTDFLIDFVIEKIDDNKSWNIAYDLNEIGKLLFREQHISHLKKLTTKNISDFVGLKKKIATDINTQKNSVIEKAKKNLELIAESGLEFGDFSRKYFPKFMEQISQGNLEINFDAGWKQNFETTPLYNKSCPENIKAIIDELQSEFSKNFNYIKHAFENISFLSKAYKKIVPLTLINEISKELKKIQEEQNLLNISEFNTIISNEIKNQPVPFIYERLGEKYRHYFIDEFQDTSQLQWENLIPLISNALESENELGQKGSLLLVGDVKQAIYRWRGGEASQFLNLSLKTEKAFVVKPSVENLDKNWRSAATLVDFNNDFFSFIATKLKNNIYQHLYEEGNQQEKNDQLGGFIELSFFEEDKEIDAHPHSIKTLENINAILSKGYTYKDICILVRSNNQGVVIADFLSKNEIPIVSAEALLLKNSTEVNFLVALMYLIEQPEIKEHQFTILEYLAKDETIKHDFISKNIGQFPMFLKDVFDFNMDEAKLMTPLDMVEVAISKFDLAPNSNAYISYFLDEVFAYGKKQNLSIFDFLQFWERKKNKLSIAAPDDLDAVNIMTIHKSKGLEFPFVIIPFAAAKIDEKRKSNDLWVPVNEEEFYGFNELMLKNSSDLKAFSEEAAVIYKNESENAELDDFNVLYVSLTRAINGLFVITAPPSKNSKGDNNMSYASLFADYLKEKDFWSESQTTYSFGELTANHSCKTETIHQLAIPYIYTSKDDAQFNMVTSKFKNLEPKQEKAIHIGNLLHQALSLIYTEDDIESVLSNFVNNGEINQKEQSYLERTLNKVVTHELLNKFYTKGLTVYNEIEILNPNKSLVRLDRLVIDDMSACIIDYKTGEPHTSHKKQLDDYEEILLKMGYFVTDKILVYIDENIKPIFV</sequence>
<dbReference type="PANTHER" id="PTHR11070:SF67">
    <property type="entry name" value="DNA 3'-5' HELICASE"/>
    <property type="match status" value="1"/>
</dbReference>
<dbReference type="InterPro" id="IPR027417">
    <property type="entry name" value="P-loop_NTPase"/>
</dbReference>
<evidence type="ECO:0000313" key="13">
    <source>
        <dbReference type="Proteomes" id="UP001250662"/>
    </source>
</evidence>
<protein>
    <recommendedName>
        <fullName evidence="7">DNA 3'-5' helicase</fullName>
        <ecNumber evidence="7">5.6.2.4</ecNumber>
    </recommendedName>
</protein>
<evidence type="ECO:0000256" key="6">
    <source>
        <dbReference type="ARBA" id="ARBA00034617"/>
    </source>
</evidence>
<evidence type="ECO:0000256" key="2">
    <source>
        <dbReference type="ARBA" id="ARBA00022801"/>
    </source>
</evidence>
<comment type="caution">
    <text evidence="12">The sequence shown here is derived from an EMBL/GenBank/DDBJ whole genome shotgun (WGS) entry which is preliminary data.</text>
</comment>
<evidence type="ECO:0000256" key="5">
    <source>
        <dbReference type="ARBA" id="ARBA00023235"/>
    </source>
</evidence>
<evidence type="ECO:0000256" key="7">
    <source>
        <dbReference type="ARBA" id="ARBA00034808"/>
    </source>
</evidence>
<keyword evidence="13" id="KW-1185">Reference proteome</keyword>
<evidence type="ECO:0000256" key="9">
    <source>
        <dbReference type="PROSITE-ProRule" id="PRU00560"/>
    </source>
</evidence>
<dbReference type="InterPro" id="IPR000212">
    <property type="entry name" value="DNA_helicase_UvrD/REP"/>
</dbReference>
<organism evidence="12 13">
    <name type="scientific">Croceitalea vernalis</name>
    <dbReference type="NCBI Taxonomy" id="3075599"/>
    <lineage>
        <taxon>Bacteria</taxon>
        <taxon>Pseudomonadati</taxon>
        <taxon>Bacteroidota</taxon>
        <taxon>Flavobacteriia</taxon>
        <taxon>Flavobacteriales</taxon>
        <taxon>Flavobacteriaceae</taxon>
        <taxon>Croceitalea</taxon>
    </lineage>
</organism>
<dbReference type="PROSITE" id="PS51217">
    <property type="entry name" value="UVRD_HELICASE_CTER"/>
    <property type="match status" value="1"/>
</dbReference>
<dbReference type="RefSeq" id="WP_311386766.1">
    <property type="nucleotide sequence ID" value="NZ_JAVRHU010000001.1"/>
</dbReference>
<feature type="domain" description="UvrD-like helicase C-terminal" evidence="11">
    <location>
        <begin position="471"/>
        <end position="726"/>
    </location>
</feature>
<keyword evidence="4 9" id="KW-0067">ATP-binding</keyword>
<dbReference type="PROSITE" id="PS51198">
    <property type="entry name" value="UVRD_HELICASE_ATP_BIND"/>
    <property type="match status" value="1"/>
</dbReference>
<keyword evidence="1 9" id="KW-0547">Nucleotide-binding</keyword>
<dbReference type="EC" id="5.6.2.4" evidence="7"/>
<evidence type="ECO:0000256" key="8">
    <source>
        <dbReference type="ARBA" id="ARBA00048988"/>
    </source>
</evidence>
<proteinExistence type="predicted"/>
<dbReference type="InterPro" id="IPR014016">
    <property type="entry name" value="UvrD-like_ATP-bd"/>
</dbReference>
<evidence type="ECO:0000259" key="10">
    <source>
        <dbReference type="PROSITE" id="PS51198"/>
    </source>
</evidence>